<accession>A0A0F8XA29</accession>
<evidence type="ECO:0000313" key="1">
    <source>
        <dbReference type="EMBL" id="KKK57845.1"/>
    </source>
</evidence>
<name>A0A0F8XA29_9ZZZZ</name>
<sequence>FDVTMTQASMIVKEATEDMTKVRQASE</sequence>
<organism evidence="1">
    <name type="scientific">marine sediment metagenome</name>
    <dbReference type="NCBI Taxonomy" id="412755"/>
    <lineage>
        <taxon>unclassified sequences</taxon>
        <taxon>metagenomes</taxon>
        <taxon>ecological metagenomes</taxon>
    </lineage>
</organism>
<dbReference type="AlphaFoldDB" id="A0A0F8XA29"/>
<dbReference type="EMBL" id="LAZR01064271">
    <property type="protein sequence ID" value="KKK57845.1"/>
    <property type="molecule type" value="Genomic_DNA"/>
</dbReference>
<feature type="non-terminal residue" evidence="1">
    <location>
        <position position="1"/>
    </location>
</feature>
<comment type="caution">
    <text evidence="1">The sequence shown here is derived from an EMBL/GenBank/DDBJ whole genome shotgun (WGS) entry which is preliminary data.</text>
</comment>
<reference evidence="1" key="1">
    <citation type="journal article" date="2015" name="Nature">
        <title>Complex archaea that bridge the gap between prokaryotes and eukaryotes.</title>
        <authorList>
            <person name="Spang A."/>
            <person name="Saw J.H."/>
            <person name="Jorgensen S.L."/>
            <person name="Zaremba-Niedzwiedzka K."/>
            <person name="Martijn J."/>
            <person name="Lind A.E."/>
            <person name="van Eijk R."/>
            <person name="Schleper C."/>
            <person name="Guy L."/>
            <person name="Ettema T.J."/>
        </authorList>
    </citation>
    <scope>NUCLEOTIDE SEQUENCE</scope>
</reference>
<gene>
    <name evidence="1" type="ORF">LCGC14_3050420</name>
</gene>
<proteinExistence type="predicted"/>
<protein>
    <submittedName>
        <fullName evidence="1">Uncharacterized protein</fullName>
    </submittedName>
</protein>